<gene>
    <name evidence="2" type="ORF">BDZ94DRAFT_611186</name>
</gene>
<keyword evidence="1" id="KW-0472">Membrane</keyword>
<accession>A0A9P6CK27</accession>
<dbReference type="Proteomes" id="UP000807353">
    <property type="component" value="Unassembled WGS sequence"/>
</dbReference>
<dbReference type="PANTHER" id="PTHR42109">
    <property type="entry name" value="UNPLACED GENOMIC SCAFFOLD UM_SCAF_CONTIG_1.265, WHOLE GENOME SHOTGUN SEQUENCE"/>
    <property type="match status" value="1"/>
</dbReference>
<dbReference type="PANTHER" id="PTHR42109:SF2">
    <property type="entry name" value="INTEGRAL MEMBRANE PROTEIN"/>
    <property type="match status" value="1"/>
</dbReference>
<feature type="transmembrane region" description="Helical" evidence="1">
    <location>
        <begin position="125"/>
        <end position="144"/>
    </location>
</feature>
<comment type="caution">
    <text evidence="2">The sequence shown here is derived from an EMBL/GenBank/DDBJ whole genome shotgun (WGS) entry which is preliminary data.</text>
</comment>
<dbReference type="AlphaFoldDB" id="A0A9P6CK27"/>
<keyword evidence="3" id="KW-1185">Reference proteome</keyword>
<name>A0A9P6CK27_9AGAR</name>
<dbReference type="OrthoDB" id="5389493at2759"/>
<reference evidence="2" key="1">
    <citation type="submission" date="2020-11" db="EMBL/GenBank/DDBJ databases">
        <authorList>
            <consortium name="DOE Joint Genome Institute"/>
            <person name="Ahrendt S."/>
            <person name="Riley R."/>
            <person name="Andreopoulos W."/>
            <person name="Labutti K."/>
            <person name="Pangilinan J."/>
            <person name="Ruiz-Duenas F.J."/>
            <person name="Barrasa J.M."/>
            <person name="Sanchez-Garcia M."/>
            <person name="Camarero S."/>
            <person name="Miyauchi S."/>
            <person name="Serrano A."/>
            <person name="Linde D."/>
            <person name="Babiker R."/>
            <person name="Drula E."/>
            <person name="Ayuso-Fernandez I."/>
            <person name="Pacheco R."/>
            <person name="Padilla G."/>
            <person name="Ferreira P."/>
            <person name="Barriuso J."/>
            <person name="Kellner H."/>
            <person name="Castanera R."/>
            <person name="Alfaro M."/>
            <person name="Ramirez L."/>
            <person name="Pisabarro A.G."/>
            <person name="Kuo A."/>
            <person name="Tritt A."/>
            <person name="Lipzen A."/>
            <person name="He G."/>
            <person name="Yan M."/>
            <person name="Ng V."/>
            <person name="Cullen D."/>
            <person name="Martin F."/>
            <person name="Rosso M.-N."/>
            <person name="Henrissat B."/>
            <person name="Hibbett D."/>
            <person name="Martinez A.T."/>
            <person name="Grigoriev I.V."/>
        </authorList>
    </citation>
    <scope>NUCLEOTIDE SEQUENCE</scope>
    <source>
        <strain evidence="2">CBS 247.69</strain>
    </source>
</reference>
<evidence type="ECO:0000313" key="2">
    <source>
        <dbReference type="EMBL" id="KAF9463434.1"/>
    </source>
</evidence>
<protein>
    <submittedName>
        <fullName evidence="2">Uncharacterized protein</fullName>
    </submittedName>
</protein>
<feature type="transmembrane region" description="Helical" evidence="1">
    <location>
        <begin position="12"/>
        <end position="33"/>
    </location>
</feature>
<dbReference type="EMBL" id="MU150262">
    <property type="protein sequence ID" value="KAF9463434.1"/>
    <property type="molecule type" value="Genomic_DNA"/>
</dbReference>
<evidence type="ECO:0000313" key="3">
    <source>
        <dbReference type="Proteomes" id="UP000807353"/>
    </source>
</evidence>
<feature type="transmembrane region" description="Helical" evidence="1">
    <location>
        <begin position="235"/>
        <end position="257"/>
    </location>
</feature>
<feature type="transmembrane region" description="Helical" evidence="1">
    <location>
        <begin position="197"/>
        <end position="215"/>
    </location>
</feature>
<organism evidence="2 3">
    <name type="scientific">Collybia nuda</name>
    <dbReference type="NCBI Taxonomy" id="64659"/>
    <lineage>
        <taxon>Eukaryota</taxon>
        <taxon>Fungi</taxon>
        <taxon>Dikarya</taxon>
        <taxon>Basidiomycota</taxon>
        <taxon>Agaricomycotina</taxon>
        <taxon>Agaricomycetes</taxon>
        <taxon>Agaricomycetidae</taxon>
        <taxon>Agaricales</taxon>
        <taxon>Tricholomatineae</taxon>
        <taxon>Clitocybaceae</taxon>
        <taxon>Collybia</taxon>
    </lineage>
</organism>
<proteinExistence type="predicted"/>
<evidence type="ECO:0000256" key="1">
    <source>
        <dbReference type="SAM" id="Phobius"/>
    </source>
</evidence>
<feature type="transmembrane region" description="Helical" evidence="1">
    <location>
        <begin position="45"/>
        <end position="65"/>
    </location>
</feature>
<keyword evidence="1" id="KW-0812">Transmembrane</keyword>
<keyword evidence="1" id="KW-1133">Transmembrane helix</keyword>
<feature type="transmembrane region" description="Helical" evidence="1">
    <location>
        <begin position="77"/>
        <end position="97"/>
    </location>
</feature>
<feature type="transmembrane region" description="Helical" evidence="1">
    <location>
        <begin position="164"/>
        <end position="185"/>
    </location>
</feature>
<sequence>MSDGQNYAQEFGIISIPAAAIFAAVYVPLLVWFIRQSYKLRTSVFFSLSLFCAIRIAAFVIRAILAGSNKAGQNVGLLAGDQILFSVGFFGLLYSAYTLVLDRETMSDTPPSRGIISQIMRNRRLYRMALFIAIGLGTSGLSLVEGTNSGDTSIGNSLHMASTIMFLVLVALLAYQTFILARLELKGGGYKQSTRTFAAKYGMYILLLISVLLLIREAFATATMNDLSKQNNEHFWYPLVALPEVLAVLLYTTPGLIPSRAEMQAARRPKVILPNFSTSKVAITTGDAP</sequence>